<dbReference type="GO" id="GO:0019825">
    <property type="term" value="F:oxygen binding"/>
    <property type="evidence" value="ECO:0007669"/>
    <property type="project" value="InterPro"/>
</dbReference>
<dbReference type="CDD" id="cd14773">
    <property type="entry name" value="TrHb2_PhHbO-like_O"/>
    <property type="match status" value="1"/>
</dbReference>
<dbReference type="InterPro" id="IPR001486">
    <property type="entry name" value="Hemoglobin_trunc"/>
</dbReference>
<dbReference type="RefSeq" id="WP_115469679.1">
    <property type="nucleotide sequence ID" value="NZ_QKRA01000021.1"/>
</dbReference>
<comment type="caution">
    <text evidence="6">The sequence shown here is derived from an EMBL/GenBank/DDBJ whole genome shotgun (WGS) entry which is preliminary data.</text>
</comment>
<dbReference type="Pfam" id="PF01152">
    <property type="entry name" value="Bac_globin"/>
    <property type="match status" value="1"/>
</dbReference>
<sequence>MTSYESPYQALKESGIRDLVNEFYRIMDASPNYSELRAMHSADLSGISEKLGDYLVGWMGGPQIYLEKYGSVCMTGPHKAFSIGPKERDAWVSCMYEAMDSLALSDDVKEMLKNPIYRLADAVKNR</sequence>
<dbReference type="PANTHER" id="PTHR47366">
    <property type="entry name" value="TWO-ON-TWO HEMOGLOBIN-3"/>
    <property type="match status" value="1"/>
</dbReference>
<dbReference type="GO" id="GO:0005344">
    <property type="term" value="F:oxygen carrier activity"/>
    <property type="evidence" value="ECO:0007669"/>
    <property type="project" value="InterPro"/>
</dbReference>
<evidence type="ECO:0000313" key="6">
    <source>
        <dbReference type="EMBL" id="RDL42587.1"/>
    </source>
</evidence>
<evidence type="ECO:0000256" key="3">
    <source>
        <dbReference type="ARBA" id="ARBA00022723"/>
    </source>
</evidence>
<keyword evidence="3" id="KW-0479">Metal-binding</keyword>
<keyword evidence="4" id="KW-0408">Iron</keyword>
<evidence type="ECO:0000256" key="1">
    <source>
        <dbReference type="ARBA" id="ARBA00022448"/>
    </source>
</evidence>
<dbReference type="Gene3D" id="1.10.490.10">
    <property type="entry name" value="Globins"/>
    <property type="match status" value="1"/>
</dbReference>
<dbReference type="SUPFAM" id="SSF46458">
    <property type="entry name" value="Globin-like"/>
    <property type="match status" value="1"/>
</dbReference>
<dbReference type="GO" id="GO:0046872">
    <property type="term" value="F:metal ion binding"/>
    <property type="evidence" value="ECO:0007669"/>
    <property type="project" value="UniProtKB-KW"/>
</dbReference>
<keyword evidence="1" id="KW-0813">Transport</keyword>
<dbReference type="InterPro" id="IPR012292">
    <property type="entry name" value="Globin/Proto"/>
</dbReference>
<dbReference type="OrthoDB" id="9790913at2"/>
<evidence type="ECO:0000256" key="2">
    <source>
        <dbReference type="ARBA" id="ARBA00022617"/>
    </source>
</evidence>
<dbReference type="PANTHER" id="PTHR47366:SF1">
    <property type="entry name" value="TWO-ON-TWO HEMOGLOBIN-3"/>
    <property type="match status" value="1"/>
</dbReference>
<proteinExistence type="inferred from homology"/>
<dbReference type="InterPro" id="IPR044203">
    <property type="entry name" value="GlbO/GLB3-like"/>
</dbReference>
<dbReference type="AlphaFoldDB" id="A0A370U499"/>
<dbReference type="EMBL" id="QKRA01000021">
    <property type="protein sequence ID" value="RDL42587.1"/>
    <property type="molecule type" value="Genomic_DNA"/>
</dbReference>
<evidence type="ECO:0000256" key="5">
    <source>
        <dbReference type="ARBA" id="ARBA00034496"/>
    </source>
</evidence>
<keyword evidence="2" id="KW-0349">Heme</keyword>
<gene>
    <name evidence="6" type="ORF">DN730_18895</name>
</gene>
<reference evidence="6 7" key="1">
    <citation type="submission" date="2018-06" db="EMBL/GenBank/DDBJ databases">
        <title>Marinomonas sp. YLB-05 draft genome sequence.</title>
        <authorList>
            <person name="Yu L."/>
            <person name="Tang X."/>
        </authorList>
    </citation>
    <scope>NUCLEOTIDE SEQUENCE [LARGE SCALE GENOMIC DNA]</scope>
    <source>
        <strain evidence="6 7">YLB-05</strain>
    </source>
</reference>
<organism evidence="6 7">
    <name type="scientific">Marinomonas piezotolerans</name>
    <dbReference type="NCBI Taxonomy" id="2213058"/>
    <lineage>
        <taxon>Bacteria</taxon>
        <taxon>Pseudomonadati</taxon>
        <taxon>Pseudomonadota</taxon>
        <taxon>Gammaproteobacteria</taxon>
        <taxon>Oceanospirillales</taxon>
        <taxon>Oceanospirillaceae</taxon>
        <taxon>Marinomonas</taxon>
    </lineage>
</organism>
<evidence type="ECO:0000256" key="4">
    <source>
        <dbReference type="ARBA" id="ARBA00023004"/>
    </source>
</evidence>
<protein>
    <submittedName>
        <fullName evidence="6">Globin</fullName>
    </submittedName>
</protein>
<accession>A0A370U499</accession>
<evidence type="ECO:0000313" key="7">
    <source>
        <dbReference type="Proteomes" id="UP000254326"/>
    </source>
</evidence>
<name>A0A370U499_9GAMM</name>
<dbReference type="InterPro" id="IPR009050">
    <property type="entry name" value="Globin-like_sf"/>
</dbReference>
<comment type="similarity">
    <text evidence="5">Belongs to the truncated hemoglobin family. Group II subfamily.</text>
</comment>
<dbReference type="GO" id="GO:0020037">
    <property type="term" value="F:heme binding"/>
    <property type="evidence" value="ECO:0007669"/>
    <property type="project" value="InterPro"/>
</dbReference>
<keyword evidence="7" id="KW-1185">Reference proteome</keyword>
<dbReference type="Proteomes" id="UP000254326">
    <property type="component" value="Unassembled WGS sequence"/>
</dbReference>